<dbReference type="AlphaFoldDB" id="A0A1H6WVI0"/>
<sequence length="337" mass="35457">MWHRSGVDIDSFGAVREARWARLKKLSGARRLTGAEADELTRLYQATAGDLAAVRSAAPEPSVVARLSVLLAGARVWLTGAHTVSTRDVGRYLVTGLPAALHRVRWWGLGVTIAVLGLATLSGWWTVTHPEALALVGTPAERAAIADEEFASYYTEYDSTSFAARVWTNNGWLAAQCIAFGITGVFPLYLLYNTVLQLGVASAVMAEAGALDVFFQLLAPHGLLELSAVFVAAGTGLRLCWTMLVPGPRPRGRALAEEGRAAMGVALGLVLALLASGLIEGYVTGSALPWWLKVAIGAVAAAAFWAYIWIAGRAAVLAGSTGDTEGDLATDQVALAG</sequence>
<feature type="transmembrane region" description="Helical" evidence="1">
    <location>
        <begin position="290"/>
        <end position="310"/>
    </location>
</feature>
<dbReference type="PANTHER" id="PTHR35337:SF1">
    <property type="entry name" value="SLR1478 PROTEIN"/>
    <property type="match status" value="1"/>
</dbReference>
<feature type="transmembrane region" description="Helical" evidence="1">
    <location>
        <begin position="261"/>
        <end position="284"/>
    </location>
</feature>
<dbReference type="STRING" id="1043493.SAMN05421637_1155"/>
<evidence type="ECO:0000313" key="2">
    <source>
        <dbReference type="EMBL" id="SEJ20808.1"/>
    </source>
</evidence>
<dbReference type="Pfam" id="PF01944">
    <property type="entry name" value="SpoIIM"/>
    <property type="match status" value="1"/>
</dbReference>
<feature type="transmembrane region" description="Helical" evidence="1">
    <location>
        <begin position="198"/>
        <end position="217"/>
    </location>
</feature>
<feature type="transmembrane region" description="Helical" evidence="1">
    <location>
        <begin position="171"/>
        <end position="191"/>
    </location>
</feature>
<dbReference type="eggNOG" id="COG1300">
    <property type="taxonomic scope" value="Bacteria"/>
</dbReference>
<organism evidence="2 3">
    <name type="scientific">Demequina mangrovi</name>
    <dbReference type="NCBI Taxonomy" id="1043493"/>
    <lineage>
        <taxon>Bacteria</taxon>
        <taxon>Bacillati</taxon>
        <taxon>Actinomycetota</taxon>
        <taxon>Actinomycetes</taxon>
        <taxon>Micrococcales</taxon>
        <taxon>Demequinaceae</taxon>
        <taxon>Demequina</taxon>
    </lineage>
</organism>
<keyword evidence="1" id="KW-0812">Transmembrane</keyword>
<reference evidence="3" key="1">
    <citation type="submission" date="2016-10" db="EMBL/GenBank/DDBJ databases">
        <authorList>
            <person name="Varghese N."/>
        </authorList>
    </citation>
    <scope>NUCLEOTIDE SEQUENCE [LARGE SCALE GENOMIC DNA]</scope>
    <source>
        <strain evidence="3">DSM 24868</strain>
    </source>
</reference>
<evidence type="ECO:0000256" key="1">
    <source>
        <dbReference type="SAM" id="Phobius"/>
    </source>
</evidence>
<dbReference type="Proteomes" id="UP000183315">
    <property type="component" value="Unassembled WGS sequence"/>
</dbReference>
<accession>A0A1H6WVI0</accession>
<keyword evidence="1" id="KW-0472">Membrane</keyword>
<gene>
    <name evidence="2" type="ORF">SAMN05421637_1155</name>
</gene>
<proteinExistence type="predicted"/>
<name>A0A1H6WVI0_9MICO</name>
<dbReference type="EMBL" id="FNZI01000002">
    <property type="protein sequence ID" value="SEJ20808.1"/>
    <property type="molecule type" value="Genomic_DNA"/>
</dbReference>
<feature type="transmembrane region" description="Helical" evidence="1">
    <location>
        <begin position="106"/>
        <end position="127"/>
    </location>
</feature>
<feature type="transmembrane region" description="Helical" evidence="1">
    <location>
        <begin position="223"/>
        <end position="241"/>
    </location>
</feature>
<dbReference type="InterPro" id="IPR002798">
    <property type="entry name" value="SpoIIM-like"/>
</dbReference>
<protein>
    <submittedName>
        <fullName evidence="2">Uncharacterized membrane protein SpoIIM, required for sporulation</fullName>
    </submittedName>
</protein>
<keyword evidence="1" id="KW-1133">Transmembrane helix</keyword>
<evidence type="ECO:0000313" key="3">
    <source>
        <dbReference type="Proteomes" id="UP000183315"/>
    </source>
</evidence>
<dbReference type="PANTHER" id="PTHR35337">
    <property type="entry name" value="SLR1478 PROTEIN"/>
    <property type="match status" value="1"/>
</dbReference>
<keyword evidence="3" id="KW-1185">Reference proteome</keyword>